<comment type="similarity">
    <text evidence="6">Belongs to the methyltransferase superfamily. RNA methyltransferase RsmG family.</text>
</comment>
<keyword evidence="5 6" id="KW-0949">S-adenosyl-L-methionine</keyword>
<name>E3I7F4_RHOVT</name>
<dbReference type="EMBL" id="CP002292">
    <property type="protein sequence ID" value="ADP71873.1"/>
    <property type="molecule type" value="Genomic_DNA"/>
</dbReference>
<dbReference type="eggNOG" id="COG0357">
    <property type="taxonomic scope" value="Bacteria"/>
</dbReference>
<dbReference type="EC" id="2.1.1.170" evidence="6"/>
<dbReference type="STRING" id="648757.Rvan_2661"/>
<dbReference type="InterPro" id="IPR029063">
    <property type="entry name" value="SAM-dependent_MTases_sf"/>
</dbReference>
<dbReference type="SUPFAM" id="SSF53335">
    <property type="entry name" value="S-adenosyl-L-methionine-dependent methyltransferases"/>
    <property type="match status" value="1"/>
</dbReference>
<dbReference type="OrthoDB" id="9808773at2"/>
<sequence>MAIAPTYGKLDIKSAAEFARTFRVSHETVEKLELYEKLLMQWQKAVNLVAPKTIPQIWQRHFADSAQLVALAPGARTWVDLGSGGGFPGLAIAIMIANQKECACVHLVESNARKCAFLSEVARRTGAPARVHNMRIADAAAMGAVPVADVVTARALASLDALLELALPFFGNASTGLFLKGREAEVEIADAQKRWAFEVKSHASLSDSEGRILEIGKPMLRQGGEQ</sequence>
<keyword evidence="1 6" id="KW-0963">Cytoplasm</keyword>
<protein>
    <recommendedName>
        <fullName evidence="6">Ribosomal RNA small subunit methyltransferase G</fullName>
        <ecNumber evidence="6">2.1.1.170</ecNumber>
    </recommendedName>
    <alternativeName>
        <fullName evidence="6">16S rRNA 7-methylguanosine methyltransferase</fullName>
        <shortName evidence="6">16S rRNA m7G methyltransferase</shortName>
    </alternativeName>
</protein>
<comment type="function">
    <text evidence="6">Specifically methylates the N7 position of guanine in position 527 of 16S rRNA.</text>
</comment>
<evidence type="ECO:0000256" key="6">
    <source>
        <dbReference type="HAMAP-Rule" id="MF_00074"/>
    </source>
</evidence>
<evidence type="ECO:0000313" key="7">
    <source>
        <dbReference type="EMBL" id="ADP71873.1"/>
    </source>
</evidence>
<feature type="binding site" evidence="6">
    <location>
        <position position="82"/>
    </location>
    <ligand>
        <name>S-adenosyl-L-methionine</name>
        <dbReference type="ChEBI" id="CHEBI:59789"/>
    </ligand>
</feature>
<dbReference type="HAMAP" id="MF_00074">
    <property type="entry name" value="16SrRNA_methyltr_G"/>
    <property type="match status" value="1"/>
</dbReference>
<dbReference type="PANTHER" id="PTHR31760:SF0">
    <property type="entry name" value="S-ADENOSYL-L-METHIONINE-DEPENDENT METHYLTRANSFERASES SUPERFAMILY PROTEIN"/>
    <property type="match status" value="1"/>
</dbReference>
<dbReference type="InterPro" id="IPR003682">
    <property type="entry name" value="rRNA_ssu_MeTfrase_G"/>
</dbReference>
<organism evidence="7 8">
    <name type="scientific">Rhodomicrobium vannielii (strain ATCC 17100 / DSM 162 / LMG 4299 / NCIMB 10020 / ATH 3.1.1)</name>
    <dbReference type="NCBI Taxonomy" id="648757"/>
    <lineage>
        <taxon>Bacteria</taxon>
        <taxon>Pseudomonadati</taxon>
        <taxon>Pseudomonadota</taxon>
        <taxon>Alphaproteobacteria</taxon>
        <taxon>Hyphomicrobiales</taxon>
        <taxon>Hyphomicrobiaceae</taxon>
        <taxon>Rhodomicrobium</taxon>
    </lineage>
</organism>
<dbReference type="Proteomes" id="UP000001399">
    <property type="component" value="Chromosome"/>
</dbReference>
<gene>
    <name evidence="6" type="primary">rsmG</name>
    <name evidence="7" type="ordered locus">Rvan_2661</name>
</gene>
<dbReference type="NCBIfam" id="TIGR00138">
    <property type="entry name" value="rsmG_gidB"/>
    <property type="match status" value="1"/>
</dbReference>
<dbReference type="KEGG" id="rva:Rvan_2661"/>
<dbReference type="PANTHER" id="PTHR31760">
    <property type="entry name" value="S-ADENOSYL-L-METHIONINE-DEPENDENT METHYLTRANSFERASES SUPERFAMILY PROTEIN"/>
    <property type="match status" value="1"/>
</dbReference>
<keyword evidence="2 6" id="KW-0698">rRNA processing</keyword>
<evidence type="ECO:0000256" key="3">
    <source>
        <dbReference type="ARBA" id="ARBA00022603"/>
    </source>
</evidence>
<dbReference type="GO" id="GO:0070043">
    <property type="term" value="F:rRNA (guanine-N7-)-methyltransferase activity"/>
    <property type="evidence" value="ECO:0007669"/>
    <property type="project" value="UniProtKB-UniRule"/>
</dbReference>
<dbReference type="Pfam" id="PF02527">
    <property type="entry name" value="GidB"/>
    <property type="match status" value="1"/>
</dbReference>
<feature type="binding site" evidence="6">
    <location>
        <position position="154"/>
    </location>
    <ligand>
        <name>S-adenosyl-L-methionine</name>
        <dbReference type="ChEBI" id="CHEBI:59789"/>
    </ligand>
</feature>
<keyword evidence="3 6" id="KW-0489">Methyltransferase</keyword>
<keyword evidence="8" id="KW-1185">Reference proteome</keyword>
<dbReference type="RefSeq" id="WP_013420251.1">
    <property type="nucleotide sequence ID" value="NC_014664.1"/>
</dbReference>
<dbReference type="Gene3D" id="3.40.50.150">
    <property type="entry name" value="Vaccinia Virus protein VP39"/>
    <property type="match status" value="1"/>
</dbReference>
<feature type="binding site" evidence="6">
    <location>
        <position position="87"/>
    </location>
    <ligand>
        <name>S-adenosyl-L-methionine</name>
        <dbReference type="ChEBI" id="CHEBI:59789"/>
    </ligand>
</feature>
<dbReference type="HOGENOM" id="CLU_065341_1_1_5"/>
<evidence type="ECO:0000313" key="8">
    <source>
        <dbReference type="Proteomes" id="UP000001399"/>
    </source>
</evidence>
<proteinExistence type="inferred from homology"/>
<dbReference type="GO" id="GO:0005829">
    <property type="term" value="C:cytosol"/>
    <property type="evidence" value="ECO:0007669"/>
    <property type="project" value="TreeGrafter"/>
</dbReference>
<evidence type="ECO:0000256" key="1">
    <source>
        <dbReference type="ARBA" id="ARBA00022490"/>
    </source>
</evidence>
<evidence type="ECO:0000256" key="5">
    <source>
        <dbReference type="ARBA" id="ARBA00022691"/>
    </source>
</evidence>
<comment type="caution">
    <text evidence="6">Lacks conserved residue(s) required for the propagation of feature annotation.</text>
</comment>
<reference evidence="8" key="1">
    <citation type="journal article" date="2011" name="J. Bacteriol.">
        <title>Genome sequences of eight morphologically diverse alphaproteobacteria.</title>
        <authorList>
            <consortium name="US DOE Joint Genome Institute"/>
            <person name="Brown P.J."/>
            <person name="Kysela D.T."/>
            <person name="Buechlein A."/>
            <person name="Hemmerich C."/>
            <person name="Brun Y.V."/>
        </authorList>
    </citation>
    <scope>NUCLEOTIDE SEQUENCE [LARGE SCALE GENOMIC DNA]</scope>
    <source>
        <strain evidence="8">ATCC 17100 / ATH 3.1.1 / DSM 162 / LMG 4299</strain>
    </source>
</reference>
<dbReference type="AlphaFoldDB" id="E3I7F4"/>
<evidence type="ECO:0000256" key="2">
    <source>
        <dbReference type="ARBA" id="ARBA00022552"/>
    </source>
</evidence>
<keyword evidence="4 6" id="KW-0808">Transferase</keyword>
<comment type="subcellular location">
    <subcellularLocation>
        <location evidence="6">Cytoplasm</location>
    </subcellularLocation>
</comment>
<evidence type="ECO:0000256" key="4">
    <source>
        <dbReference type="ARBA" id="ARBA00022679"/>
    </source>
</evidence>
<comment type="catalytic activity">
    <reaction evidence="6">
        <text>guanosine(527) in 16S rRNA + S-adenosyl-L-methionine = N(7)-methylguanosine(527) in 16S rRNA + S-adenosyl-L-homocysteine</text>
        <dbReference type="Rhea" id="RHEA:42732"/>
        <dbReference type="Rhea" id="RHEA-COMP:10209"/>
        <dbReference type="Rhea" id="RHEA-COMP:10210"/>
        <dbReference type="ChEBI" id="CHEBI:57856"/>
        <dbReference type="ChEBI" id="CHEBI:59789"/>
        <dbReference type="ChEBI" id="CHEBI:74269"/>
        <dbReference type="ChEBI" id="CHEBI:74480"/>
        <dbReference type="EC" id="2.1.1.170"/>
    </reaction>
</comment>
<accession>E3I7F4</accession>